<proteinExistence type="inferred from homology"/>
<evidence type="ECO:0000313" key="9">
    <source>
        <dbReference type="EMBL" id="SLN57533.1"/>
    </source>
</evidence>
<evidence type="ECO:0000256" key="4">
    <source>
        <dbReference type="ARBA" id="ARBA00022452"/>
    </source>
</evidence>
<name>A0A1Y5TAA0_9RHOB</name>
<dbReference type="Gene3D" id="1.20.1600.10">
    <property type="entry name" value="Outer membrane efflux proteins (OEP)"/>
    <property type="match status" value="1"/>
</dbReference>
<dbReference type="GO" id="GO:0015562">
    <property type="term" value="F:efflux transmembrane transporter activity"/>
    <property type="evidence" value="ECO:0007669"/>
    <property type="project" value="InterPro"/>
</dbReference>
<evidence type="ECO:0000256" key="6">
    <source>
        <dbReference type="ARBA" id="ARBA00023136"/>
    </source>
</evidence>
<dbReference type="Pfam" id="PF02321">
    <property type="entry name" value="OEP"/>
    <property type="match status" value="2"/>
</dbReference>
<keyword evidence="4" id="KW-1134">Transmembrane beta strand</keyword>
<dbReference type="InterPro" id="IPR051906">
    <property type="entry name" value="TolC-like"/>
</dbReference>
<dbReference type="NCBIfam" id="TIGR01844">
    <property type="entry name" value="type_I_sec_TolC"/>
    <property type="match status" value="1"/>
</dbReference>
<dbReference type="SUPFAM" id="SSF56954">
    <property type="entry name" value="Outer membrane efflux proteins (OEP)"/>
    <property type="match status" value="1"/>
</dbReference>
<dbReference type="GO" id="GO:0015288">
    <property type="term" value="F:porin activity"/>
    <property type="evidence" value="ECO:0007669"/>
    <property type="project" value="TreeGrafter"/>
</dbReference>
<dbReference type="AlphaFoldDB" id="A0A1Y5TAA0"/>
<keyword evidence="10" id="KW-1185">Reference proteome</keyword>
<reference evidence="9 10" key="1">
    <citation type="submission" date="2017-03" db="EMBL/GenBank/DDBJ databases">
        <authorList>
            <person name="Afonso C.L."/>
            <person name="Miller P.J."/>
            <person name="Scott M.A."/>
            <person name="Spackman E."/>
            <person name="Goraichik I."/>
            <person name="Dimitrov K.M."/>
            <person name="Suarez D.L."/>
            <person name="Swayne D.E."/>
        </authorList>
    </citation>
    <scope>NUCLEOTIDE SEQUENCE [LARGE SCALE GENOMIC DNA]</scope>
    <source>
        <strain evidence="9 10">CECT 7680</strain>
    </source>
</reference>
<dbReference type="InterPro" id="IPR003423">
    <property type="entry name" value="OMP_efflux"/>
</dbReference>
<dbReference type="PANTHER" id="PTHR30026">
    <property type="entry name" value="OUTER MEMBRANE PROTEIN TOLC"/>
    <property type="match status" value="1"/>
</dbReference>
<evidence type="ECO:0000256" key="7">
    <source>
        <dbReference type="ARBA" id="ARBA00023237"/>
    </source>
</evidence>
<evidence type="ECO:0000313" key="10">
    <source>
        <dbReference type="Proteomes" id="UP000193409"/>
    </source>
</evidence>
<keyword evidence="5" id="KW-0812">Transmembrane</keyword>
<dbReference type="InterPro" id="IPR010130">
    <property type="entry name" value="T1SS_OMP_TolC"/>
</dbReference>
<keyword evidence="6" id="KW-0472">Membrane</keyword>
<feature type="chain" id="PRO_5012509161" evidence="8">
    <location>
        <begin position="27"/>
        <end position="465"/>
    </location>
</feature>
<evidence type="ECO:0000256" key="5">
    <source>
        <dbReference type="ARBA" id="ARBA00022692"/>
    </source>
</evidence>
<gene>
    <name evidence="9" type="primary">bepC</name>
    <name evidence="9" type="ORF">PSA7680_03014</name>
</gene>
<evidence type="ECO:0000256" key="2">
    <source>
        <dbReference type="ARBA" id="ARBA00007613"/>
    </source>
</evidence>
<keyword evidence="8" id="KW-0732">Signal</keyword>
<comment type="subcellular location">
    <subcellularLocation>
        <location evidence="1">Cell outer membrane</location>
    </subcellularLocation>
</comment>
<accession>A0A1Y5TAA0</accession>
<dbReference type="EMBL" id="FWFQ01000025">
    <property type="protein sequence ID" value="SLN57533.1"/>
    <property type="molecule type" value="Genomic_DNA"/>
</dbReference>
<keyword evidence="7" id="KW-0998">Cell outer membrane</keyword>
<dbReference type="PANTHER" id="PTHR30026:SF22">
    <property type="entry name" value="OUTER MEMBRANE EFFLUX PROTEIN"/>
    <property type="match status" value="1"/>
</dbReference>
<evidence type="ECO:0000256" key="3">
    <source>
        <dbReference type="ARBA" id="ARBA00022448"/>
    </source>
</evidence>
<evidence type="ECO:0000256" key="1">
    <source>
        <dbReference type="ARBA" id="ARBA00004442"/>
    </source>
</evidence>
<dbReference type="GO" id="GO:1990281">
    <property type="term" value="C:efflux pump complex"/>
    <property type="evidence" value="ECO:0007669"/>
    <property type="project" value="TreeGrafter"/>
</dbReference>
<evidence type="ECO:0000256" key="8">
    <source>
        <dbReference type="SAM" id="SignalP"/>
    </source>
</evidence>
<protein>
    <submittedName>
        <fullName evidence="9">Outer membrane efflux protein BepC</fullName>
    </submittedName>
</protein>
<feature type="signal peptide" evidence="8">
    <location>
        <begin position="1"/>
        <end position="26"/>
    </location>
</feature>
<dbReference type="GO" id="GO:0009279">
    <property type="term" value="C:cell outer membrane"/>
    <property type="evidence" value="ECO:0007669"/>
    <property type="project" value="UniProtKB-SubCell"/>
</dbReference>
<comment type="similarity">
    <text evidence="2">Belongs to the outer membrane factor (OMF) (TC 1.B.17) family.</text>
</comment>
<dbReference type="RefSeq" id="WP_176244155.1">
    <property type="nucleotide sequence ID" value="NZ_FWFQ01000025.1"/>
</dbReference>
<organism evidence="9 10">
    <name type="scientific">Pseudoruegeria aquimaris</name>
    <dbReference type="NCBI Taxonomy" id="393663"/>
    <lineage>
        <taxon>Bacteria</taxon>
        <taxon>Pseudomonadati</taxon>
        <taxon>Pseudomonadota</taxon>
        <taxon>Alphaproteobacteria</taxon>
        <taxon>Rhodobacterales</taxon>
        <taxon>Roseobacteraceae</taxon>
        <taxon>Pseudoruegeria</taxon>
    </lineage>
</organism>
<keyword evidence="3" id="KW-0813">Transport</keyword>
<sequence length="465" mass="49192">MSSSTWKSKLAALAAAGLLAAPAAYAQSLSDTLIGAYNHSGLLEQNRAVLRAADEDVAQAVALLRPTLEYTAGYSYGATGFTSSSNVETATGNVGITAGLLLYDFGRTRLSIDAAKETVLATRDALKGIEQDVLLRALAAHMNVRRSQEFVSLAENSVRLIAEELRAAQDRFEVGEVTRTDVSLAEARLASARSTLAAAQGNLAQSREEYRAAVGVYPTNPGAPGPLPPTADSLEAARDISIRTHPDMSQAKRNVTIAEINLARADSLKLPTLRGFADVTHKFGDLSSGRSRDDASVGLSLSGPIYQGGALASQIRQAIAQRDAARGALHVVRHNLGQEVGNAWSAILVAQASVRAGTQQVRAAQEAFDGTREEAQLGARTTLDVLDAEQDLLDAQADLVSAQIDVYIATYQLLSAMGLMSVEHLGLNVPTYDPAAYYNSVRNAPAGVSAQGRELDRVLRAIGKQ</sequence>
<dbReference type="Proteomes" id="UP000193409">
    <property type="component" value="Unassembled WGS sequence"/>
</dbReference>